<evidence type="ECO:0000259" key="1">
    <source>
        <dbReference type="Pfam" id="PF14291"/>
    </source>
</evidence>
<feature type="domain" description="DUF4371" evidence="1">
    <location>
        <begin position="57"/>
        <end position="197"/>
    </location>
</feature>
<accession>A0AA47P608</accession>
<evidence type="ECO:0000313" key="2">
    <source>
        <dbReference type="EMBL" id="KAK0152071.1"/>
    </source>
</evidence>
<evidence type="ECO:0000313" key="3">
    <source>
        <dbReference type="Proteomes" id="UP001174136"/>
    </source>
</evidence>
<keyword evidence="3" id="KW-1185">Reference proteome</keyword>
<dbReference type="AlphaFoldDB" id="A0AA47P608"/>
<dbReference type="InterPro" id="IPR025398">
    <property type="entry name" value="DUF4371"/>
</dbReference>
<gene>
    <name evidence="2" type="primary">ZMYM1_162</name>
    <name evidence="2" type="ORF">N1851_006556</name>
</gene>
<dbReference type="PANTHER" id="PTHR45749:SF28">
    <property type="entry name" value="ZINC FINGER MYM-TYPE PROTEIN 1-LIKE-RELATED"/>
    <property type="match status" value="1"/>
</dbReference>
<reference evidence="2" key="1">
    <citation type="journal article" date="2023" name="Front. Mar. Sci.">
        <title>A new Merluccius polli reference genome to investigate the effects of global change in West African waters.</title>
        <authorList>
            <person name="Mateo J.L."/>
            <person name="Blanco-Fernandez C."/>
            <person name="Garcia-Vazquez E."/>
            <person name="Machado-Schiaffino G."/>
        </authorList>
    </citation>
    <scope>NUCLEOTIDE SEQUENCE</scope>
    <source>
        <strain evidence="2">C29</strain>
        <tissue evidence="2">Fin</tissue>
    </source>
</reference>
<comment type="caution">
    <text evidence="2">The sequence shown here is derived from an EMBL/GenBank/DDBJ whole genome shotgun (WGS) entry which is preliminary data.</text>
</comment>
<dbReference type="EMBL" id="JAOPHQ010001143">
    <property type="protein sequence ID" value="KAK0152071.1"/>
    <property type="molecule type" value="Genomic_DNA"/>
</dbReference>
<dbReference type="Proteomes" id="UP001174136">
    <property type="component" value="Unassembled WGS sequence"/>
</dbReference>
<proteinExistence type="predicted"/>
<sequence length="218" mass="24865">MHHMSEKIKKHEMSKSHMDSCLRFATTGRVNIATQLDEGYRLAVRRHNNEVSKNPHILNRLIQCVKFCGVFELALRGKDETKGSTNPGIFLGLVDFVAQLDEVFDEHLKNAMVFKGTSKMVQNELLERMLAVAWERIVEVKSARYLAIQADETTDVSTQTQLVLVLRYINDNHAVQERFFEFISISDSTSVSITSVLLERLNQLLADDNDKMKLVAQP</sequence>
<dbReference type="Pfam" id="PF14291">
    <property type="entry name" value="DUF4371"/>
    <property type="match status" value="1"/>
</dbReference>
<name>A0AA47P608_MERPO</name>
<organism evidence="2 3">
    <name type="scientific">Merluccius polli</name>
    <name type="common">Benguela hake</name>
    <name type="synonym">Merluccius cadenati</name>
    <dbReference type="NCBI Taxonomy" id="89951"/>
    <lineage>
        <taxon>Eukaryota</taxon>
        <taxon>Metazoa</taxon>
        <taxon>Chordata</taxon>
        <taxon>Craniata</taxon>
        <taxon>Vertebrata</taxon>
        <taxon>Euteleostomi</taxon>
        <taxon>Actinopterygii</taxon>
        <taxon>Neopterygii</taxon>
        <taxon>Teleostei</taxon>
        <taxon>Neoteleostei</taxon>
        <taxon>Acanthomorphata</taxon>
        <taxon>Zeiogadaria</taxon>
        <taxon>Gadariae</taxon>
        <taxon>Gadiformes</taxon>
        <taxon>Gadoidei</taxon>
        <taxon>Merlucciidae</taxon>
        <taxon>Merluccius</taxon>
    </lineage>
</organism>
<protein>
    <submittedName>
        <fullName evidence="2">Zinc finger MYM-type protein 1</fullName>
    </submittedName>
</protein>
<dbReference type="PANTHER" id="PTHR45749">
    <property type="match status" value="1"/>
</dbReference>